<feature type="region of interest" description="Disordered" evidence="3">
    <location>
        <begin position="76"/>
        <end position="103"/>
    </location>
</feature>
<evidence type="ECO:0000313" key="6">
    <source>
        <dbReference type="Proteomes" id="UP001519460"/>
    </source>
</evidence>
<dbReference type="PANTHER" id="PTHR12789:SF0">
    <property type="entry name" value="DENSITY-REGULATED PROTEIN"/>
    <property type="match status" value="1"/>
</dbReference>
<accession>A0ABD0JJB3</accession>
<evidence type="ECO:0000313" key="5">
    <source>
        <dbReference type="EMBL" id="KAK7475024.1"/>
    </source>
</evidence>
<organism evidence="5 6">
    <name type="scientific">Batillaria attramentaria</name>
    <dbReference type="NCBI Taxonomy" id="370345"/>
    <lineage>
        <taxon>Eukaryota</taxon>
        <taxon>Metazoa</taxon>
        <taxon>Spiralia</taxon>
        <taxon>Lophotrochozoa</taxon>
        <taxon>Mollusca</taxon>
        <taxon>Gastropoda</taxon>
        <taxon>Caenogastropoda</taxon>
        <taxon>Sorbeoconcha</taxon>
        <taxon>Cerithioidea</taxon>
        <taxon>Batillariidae</taxon>
        <taxon>Batillaria</taxon>
    </lineage>
</organism>
<comment type="similarity">
    <text evidence="1 2">Belongs to the DENR family.</text>
</comment>
<keyword evidence="6" id="KW-1185">Reference proteome</keyword>
<dbReference type="GO" id="GO:0002183">
    <property type="term" value="P:cytoplasmic translational initiation"/>
    <property type="evidence" value="ECO:0007669"/>
    <property type="project" value="UniProtKB-ARBA"/>
</dbReference>
<dbReference type="NCBIfam" id="TIGR01159">
    <property type="entry name" value="DRP1"/>
    <property type="match status" value="1"/>
</dbReference>
<dbReference type="InterPro" id="IPR001950">
    <property type="entry name" value="SUI1"/>
</dbReference>
<dbReference type="InterPro" id="IPR005873">
    <property type="entry name" value="DENR_eukaryotes"/>
</dbReference>
<dbReference type="EMBL" id="JACVVK020000417">
    <property type="protein sequence ID" value="KAK7475024.1"/>
    <property type="molecule type" value="Genomic_DNA"/>
</dbReference>
<dbReference type="InterPro" id="IPR050318">
    <property type="entry name" value="DENR/SUI1_TIF"/>
</dbReference>
<evidence type="ECO:0000256" key="1">
    <source>
        <dbReference type="ARBA" id="ARBA00007514"/>
    </source>
</evidence>
<dbReference type="AlphaFoldDB" id="A0ABD0JJB3"/>
<evidence type="ECO:0000256" key="2">
    <source>
        <dbReference type="RuleBase" id="RU361273"/>
    </source>
</evidence>
<reference evidence="5 6" key="1">
    <citation type="journal article" date="2023" name="Sci. Data">
        <title>Genome assembly of the Korean intertidal mud-creeper Batillaria attramentaria.</title>
        <authorList>
            <person name="Patra A.K."/>
            <person name="Ho P.T."/>
            <person name="Jun S."/>
            <person name="Lee S.J."/>
            <person name="Kim Y."/>
            <person name="Won Y.J."/>
        </authorList>
    </citation>
    <scope>NUCLEOTIDE SEQUENCE [LARGE SCALE GENOMIC DNA]</scope>
    <source>
        <strain evidence="5">Wonlab-2016</strain>
    </source>
</reference>
<dbReference type="CDD" id="cd11607">
    <property type="entry name" value="DENR_C"/>
    <property type="match status" value="1"/>
</dbReference>
<sequence length="195" mass="21707">MAEVGAADAAQEREFLTYSGPTPGVKYPLSVTYCGECTMPIEYCEYYVNYEKCKEWLQKNVPDAFEKLTLGKASGEGEADKKEEGAEGEKKKRQTRGGKGLMKAKKKVEPQGIRMWTASRGKKKKVTIVVGLASYEIDLKEACKFFATKFSCGSSVSGDDEIVIQGDVKDDLFDILPEKWSQIDEDDIDDLGEKK</sequence>
<dbReference type="Pfam" id="PF21023">
    <property type="entry name" value="DENR_N"/>
    <property type="match status" value="1"/>
</dbReference>
<dbReference type="FunFam" id="3.30.780.10:FF:000004">
    <property type="entry name" value="density-regulated protein-like"/>
    <property type="match status" value="1"/>
</dbReference>
<name>A0ABD0JJB3_9CAEN</name>
<proteinExistence type="inferred from homology"/>
<dbReference type="InterPro" id="IPR048517">
    <property type="entry name" value="DENR_N"/>
</dbReference>
<feature type="compositionally biased region" description="Basic and acidic residues" evidence="3">
    <location>
        <begin position="78"/>
        <end position="90"/>
    </location>
</feature>
<dbReference type="PROSITE" id="PS50296">
    <property type="entry name" value="SUI1"/>
    <property type="match status" value="1"/>
</dbReference>
<dbReference type="Proteomes" id="UP001519460">
    <property type="component" value="Unassembled WGS sequence"/>
</dbReference>
<dbReference type="InterPro" id="IPR036877">
    <property type="entry name" value="SUI1_dom_sf"/>
</dbReference>
<dbReference type="Pfam" id="PF01253">
    <property type="entry name" value="SUI1"/>
    <property type="match status" value="1"/>
</dbReference>
<dbReference type="SUPFAM" id="SSF55159">
    <property type="entry name" value="eIF1-like"/>
    <property type="match status" value="1"/>
</dbReference>
<dbReference type="PANTHER" id="PTHR12789">
    <property type="entry name" value="DENSITY-REGULATED PROTEIN HOMOLOG"/>
    <property type="match status" value="1"/>
</dbReference>
<evidence type="ECO:0000259" key="4">
    <source>
        <dbReference type="PROSITE" id="PS50296"/>
    </source>
</evidence>
<dbReference type="Gene3D" id="3.30.780.10">
    <property type="entry name" value="SUI1-like domain"/>
    <property type="match status" value="1"/>
</dbReference>
<gene>
    <name evidence="5" type="ORF">BaRGS_00033705</name>
</gene>
<evidence type="ECO:0000256" key="3">
    <source>
        <dbReference type="SAM" id="MobiDB-lite"/>
    </source>
</evidence>
<feature type="domain" description="SUI1" evidence="4">
    <location>
        <begin position="113"/>
        <end position="180"/>
    </location>
</feature>
<dbReference type="InterPro" id="IPR046447">
    <property type="entry name" value="DENR_C"/>
</dbReference>
<protein>
    <recommendedName>
        <fullName evidence="2">Density-regulated protein</fullName>
    </recommendedName>
</protein>
<comment type="caution">
    <text evidence="5">The sequence shown here is derived from an EMBL/GenBank/DDBJ whole genome shotgun (WGS) entry which is preliminary data.</text>
</comment>
<feature type="compositionally biased region" description="Basic residues" evidence="3">
    <location>
        <begin position="91"/>
        <end position="103"/>
    </location>
</feature>